<proteinExistence type="predicted"/>
<dbReference type="Proteomes" id="UP000837857">
    <property type="component" value="Chromosome 29"/>
</dbReference>
<organism evidence="1 2">
    <name type="scientific">Iphiclides podalirius</name>
    <name type="common">scarce swallowtail</name>
    <dbReference type="NCBI Taxonomy" id="110791"/>
    <lineage>
        <taxon>Eukaryota</taxon>
        <taxon>Metazoa</taxon>
        <taxon>Ecdysozoa</taxon>
        <taxon>Arthropoda</taxon>
        <taxon>Hexapoda</taxon>
        <taxon>Insecta</taxon>
        <taxon>Pterygota</taxon>
        <taxon>Neoptera</taxon>
        <taxon>Endopterygota</taxon>
        <taxon>Lepidoptera</taxon>
        <taxon>Glossata</taxon>
        <taxon>Ditrysia</taxon>
        <taxon>Papilionoidea</taxon>
        <taxon>Papilionidae</taxon>
        <taxon>Papilioninae</taxon>
        <taxon>Iphiclides</taxon>
    </lineage>
</organism>
<gene>
    <name evidence="1" type="ORF">IPOD504_LOCUS12045</name>
</gene>
<protein>
    <submittedName>
        <fullName evidence="1">Uncharacterized protein</fullName>
    </submittedName>
</protein>
<name>A0ABN8IQU5_9NEOP</name>
<evidence type="ECO:0000313" key="1">
    <source>
        <dbReference type="EMBL" id="CAH2062514.1"/>
    </source>
</evidence>
<accession>A0ABN8IQU5</accession>
<dbReference type="EMBL" id="OW152841">
    <property type="protein sequence ID" value="CAH2062514.1"/>
    <property type="molecule type" value="Genomic_DNA"/>
</dbReference>
<evidence type="ECO:0000313" key="2">
    <source>
        <dbReference type="Proteomes" id="UP000837857"/>
    </source>
</evidence>
<feature type="non-terminal residue" evidence="1">
    <location>
        <position position="332"/>
    </location>
</feature>
<keyword evidence="2" id="KW-1185">Reference proteome</keyword>
<sequence>MSKPFKLRDSLTVQDLKRRATVNRREASERIPLRKCVSCSTPATVAQRIGRLSGIGLKIGHASSATLHHKHAMYFALNRPTSLPSLHITTAPQMQCVRAYSKCPPCPSCCGSLPPPCNQPPRCIQCMTGYYYYPYGYWFCGPYHVTGQCCPIGPCGPCGGPKRCPAPACVCPAATYVMTPTGHSAQGTMPEKTYESPLFRHRTQSAQPNVREYEVTQKSSFSKLFPFTTTVCDDGNTKPESTPKKEEPTLHSSFFCLPYAFKTPIDNFRNTAKVAKDQRKSNTISHSRMNSTKCFSRIDPKVGATRSKRCKYTGYIRPLTLPRKYKEDPYKF</sequence>
<reference evidence="1" key="1">
    <citation type="submission" date="2022-03" db="EMBL/GenBank/DDBJ databases">
        <authorList>
            <person name="Martin H S."/>
        </authorList>
    </citation>
    <scope>NUCLEOTIDE SEQUENCE</scope>
</reference>